<dbReference type="PRINTS" id="PR00725">
    <property type="entry name" value="DADACBPTASE1"/>
</dbReference>
<keyword evidence="11" id="KW-0961">Cell wall biogenesis/degradation</keyword>
<evidence type="ECO:0000256" key="10">
    <source>
        <dbReference type="ARBA" id="ARBA00022984"/>
    </source>
</evidence>
<evidence type="ECO:0000256" key="2">
    <source>
        <dbReference type="ARBA" id="ARBA00004752"/>
    </source>
</evidence>
<evidence type="ECO:0000313" key="17">
    <source>
        <dbReference type="Proteomes" id="UP000003697"/>
    </source>
</evidence>
<feature type="domain" description="Peptidase S11 D-Ala-D-Ala carboxypeptidase A C-terminal" evidence="15">
    <location>
        <begin position="306"/>
        <end position="403"/>
    </location>
</feature>
<dbReference type="PANTHER" id="PTHR21581">
    <property type="entry name" value="D-ALANYL-D-ALANINE CARBOXYPEPTIDASE"/>
    <property type="match status" value="1"/>
</dbReference>
<gene>
    <name evidence="16" type="primary">dacA2</name>
    <name evidence="16" type="ORF">HMPREF9425_1818</name>
</gene>
<dbReference type="SUPFAM" id="SSF69189">
    <property type="entry name" value="Penicillin-binding protein associated domain"/>
    <property type="match status" value="1"/>
</dbReference>
<dbReference type="InterPro" id="IPR015956">
    <property type="entry name" value="Peniciliin-bd_prot_C_sf"/>
</dbReference>
<name>A0ABN0CEL0_STRVE</name>
<dbReference type="Pfam" id="PF00768">
    <property type="entry name" value="Peptidase_S11"/>
    <property type="match status" value="1"/>
</dbReference>
<evidence type="ECO:0000256" key="13">
    <source>
        <dbReference type="RuleBase" id="RU004016"/>
    </source>
</evidence>
<reference evidence="16 17" key="1">
    <citation type="submission" date="2011-01" db="EMBL/GenBank/DDBJ databases">
        <authorList>
            <person name="Muzny D."/>
            <person name="Qin X."/>
            <person name="Buhay C."/>
            <person name="Dugan-Rocha S."/>
            <person name="Ding Y."/>
            <person name="Chen G."/>
            <person name="Hawes A."/>
            <person name="Holder M."/>
            <person name="Jhangiani S."/>
            <person name="Johnson A."/>
            <person name="Khan Z."/>
            <person name="Li Z."/>
            <person name="Liu W."/>
            <person name="Liu X."/>
            <person name="Perez L."/>
            <person name="Shen H."/>
            <person name="Wang Q."/>
            <person name="Watt J."/>
            <person name="Xi L."/>
            <person name="Xin Y."/>
            <person name="Zhou J."/>
            <person name="Deng J."/>
            <person name="Jiang H."/>
            <person name="Liu Y."/>
            <person name="Qu J."/>
            <person name="Song X.-Z."/>
            <person name="Zhang L."/>
            <person name="Villasana D."/>
            <person name="Johnson A."/>
            <person name="Liu J."/>
            <person name="Liyanage D."/>
            <person name="Lorensuhewa L."/>
            <person name="Robinson T."/>
            <person name="Song A."/>
            <person name="Song B.-B."/>
            <person name="Dinh H."/>
            <person name="Thornton R."/>
            <person name="Coyle M."/>
            <person name="Francisco L."/>
            <person name="Jackson L."/>
            <person name="Javaid M."/>
            <person name="Korchina V."/>
            <person name="Kovar C."/>
            <person name="Mata R."/>
            <person name="Mathew T."/>
            <person name="Ngo R."/>
            <person name="Nguyen L."/>
            <person name="Nguyen N."/>
            <person name="Okwuonu G."/>
            <person name="Ongeri F."/>
            <person name="Pham C."/>
            <person name="Simmons D."/>
            <person name="Wilczek-Boney K."/>
            <person name="Hale W."/>
            <person name="Jakkamsetti A."/>
            <person name="Pham P."/>
            <person name="Ruth R."/>
            <person name="San Lucas F."/>
            <person name="Warren J."/>
            <person name="Zhang J."/>
            <person name="Zhao Z."/>
            <person name="Zhou C."/>
            <person name="Zhu D."/>
            <person name="Lee S."/>
            <person name="Bess C."/>
            <person name="Blankenburg K."/>
            <person name="Forbes L."/>
            <person name="Fu Q."/>
            <person name="Gubbala S."/>
            <person name="Hirani K."/>
            <person name="Jayaseelan J.C."/>
            <person name="Lara F."/>
            <person name="Munidasa M."/>
            <person name="Palculict T."/>
            <person name="Patil S."/>
            <person name="Pu L.-L."/>
            <person name="Saada N."/>
            <person name="Tang L."/>
            <person name="Weissenberger G."/>
            <person name="Zhu Y."/>
            <person name="Hemphill L."/>
            <person name="Shang Y."/>
            <person name="Youmans B."/>
            <person name="Ayvaz T."/>
            <person name="Ross M."/>
            <person name="Santibanez J."/>
            <person name="Aqrawi P."/>
            <person name="Gross S."/>
            <person name="Joshi V."/>
            <person name="Fowler G."/>
            <person name="Nazareth L."/>
            <person name="Reid J."/>
            <person name="Worley K."/>
            <person name="Petrosino J."/>
            <person name="Highlander S."/>
            <person name="Gibbs R."/>
        </authorList>
    </citation>
    <scope>NUCLEOTIDE SEQUENCE [LARGE SCALE GENOMIC DNA]</scope>
    <source>
        <strain evidence="16 17">ATCC 49124</strain>
    </source>
</reference>
<organism evidence="16 17">
    <name type="scientific">Streptococcus vestibularis ATCC 49124</name>
    <dbReference type="NCBI Taxonomy" id="889206"/>
    <lineage>
        <taxon>Bacteria</taxon>
        <taxon>Bacillati</taxon>
        <taxon>Bacillota</taxon>
        <taxon>Bacilli</taxon>
        <taxon>Lactobacillales</taxon>
        <taxon>Streptococcaceae</taxon>
        <taxon>Streptococcus</taxon>
    </lineage>
</organism>
<keyword evidence="6" id="KW-0645">Protease</keyword>
<dbReference type="EC" id="3.4.16.4" evidence="4"/>
<dbReference type="SUPFAM" id="SSF56601">
    <property type="entry name" value="beta-lactamase/transpeptidase-like"/>
    <property type="match status" value="1"/>
</dbReference>
<feature type="chain" id="PRO_5047513021" description="serine-type D-Ala-D-Ala carboxypeptidase" evidence="14">
    <location>
        <begin position="31"/>
        <end position="422"/>
    </location>
</feature>
<evidence type="ECO:0000256" key="3">
    <source>
        <dbReference type="ARBA" id="ARBA00007164"/>
    </source>
</evidence>
<comment type="similarity">
    <text evidence="3 13">Belongs to the peptidase S11 family.</text>
</comment>
<evidence type="ECO:0000259" key="15">
    <source>
        <dbReference type="SMART" id="SM00936"/>
    </source>
</evidence>
<dbReference type="Pfam" id="PF07943">
    <property type="entry name" value="PBP5_C"/>
    <property type="match status" value="1"/>
</dbReference>
<keyword evidence="5 16" id="KW-0121">Carboxypeptidase</keyword>
<comment type="catalytic activity">
    <reaction evidence="12">
        <text>Preferential cleavage: (Ac)2-L-Lys-D-Ala-|-D-Ala. Also transpeptidation of peptidyl-alanyl moieties that are N-acyl substituents of D-alanine.</text>
        <dbReference type="EC" id="3.4.16.4"/>
    </reaction>
</comment>
<dbReference type="Proteomes" id="UP000003697">
    <property type="component" value="Unassembled WGS sequence"/>
</dbReference>
<evidence type="ECO:0000256" key="4">
    <source>
        <dbReference type="ARBA" id="ARBA00012448"/>
    </source>
</evidence>
<dbReference type="InterPro" id="IPR012338">
    <property type="entry name" value="Beta-lactam/transpept-like"/>
</dbReference>
<dbReference type="InterPro" id="IPR012907">
    <property type="entry name" value="Peptidase_S11_C"/>
</dbReference>
<keyword evidence="7 14" id="KW-0732">Signal</keyword>
<evidence type="ECO:0000256" key="1">
    <source>
        <dbReference type="ARBA" id="ARBA00003217"/>
    </source>
</evidence>
<evidence type="ECO:0000256" key="5">
    <source>
        <dbReference type="ARBA" id="ARBA00022645"/>
    </source>
</evidence>
<dbReference type="InterPro" id="IPR037167">
    <property type="entry name" value="Peptidase_S11_C_sf"/>
</dbReference>
<dbReference type="Gene3D" id="3.40.710.10">
    <property type="entry name" value="DD-peptidase/beta-lactamase superfamily"/>
    <property type="match status" value="1"/>
</dbReference>
<dbReference type="EMBL" id="AEVI01000083">
    <property type="protein sequence ID" value="EFX95258.1"/>
    <property type="molecule type" value="Genomic_DNA"/>
</dbReference>
<dbReference type="NCBIfam" id="NF038273">
    <property type="entry name" value="strep_PBP3"/>
    <property type="match status" value="1"/>
</dbReference>
<sequence>MRAKGMTMKKLQHIIMITLILIGLTTPALAQDQTDDFNVAAKHAIAIETTTGKVLYEKDATTPNGVASMTKILTAYMVYKAVDQGKINWDTEVNISDYPFNLTVDSEVSNIPLDSRKYTVKQLLDATLISSANSAAIALAEKISGTESAFVDTMTAQLKEWGITDAKLFNASGLNNKYLGDNRYPGSKPDDENTMSALDVAIIADHLIKDYPQVLEITKQTETDFERDNKLTTHNYMLEGQDNYREGVDGLKTGTTELAGASFVAHSNEHGMSLITVVMNADNGGEDEAARFTATNELLDYVTQNWEIKTLNTKGQIVKKNDIKVADGDSQTISAKLESDLIVVQKINSKNDAVKIKAKTITAPIKKGDTIGTATFDDKDLVGTGYISDPPQISVTANQSIKKSFFLKVWWNHIVNFFTGNK</sequence>
<evidence type="ECO:0000313" key="16">
    <source>
        <dbReference type="EMBL" id="EFX95258.1"/>
    </source>
</evidence>
<dbReference type="SMART" id="SM00936">
    <property type="entry name" value="PBP5_C"/>
    <property type="match status" value="1"/>
</dbReference>
<comment type="pathway">
    <text evidence="2">Cell wall biogenesis; peptidoglycan biosynthesis.</text>
</comment>
<evidence type="ECO:0000256" key="6">
    <source>
        <dbReference type="ARBA" id="ARBA00022670"/>
    </source>
</evidence>
<evidence type="ECO:0000256" key="14">
    <source>
        <dbReference type="SAM" id="SignalP"/>
    </source>
</evidence>
<feature type="signal peptide" evidence="14">
    <location>
        <begin position="1"/>
        <end position="30"/>
    </location>
</feature>
<protein>
    <recommendedName>
        <fullName evidence="4">serine-type D-Ala-D-Ala carboxypeptidase</fullName>
        <ecNumber evidence="4">3.4.16.4</ecNumber>
    </recommendedName>
</protein>
<comment type="caution">
    <text evidence="16">The sequence shown here is derived from an EMBL/GenBank/DDBJ whole genome shotgun (WGS) entry which is preliminary data.</text>
</comment>
<keyword evidence="8 16" id="KW-0378">Hydrolase</keyword>
<dbReference type="InterPro" id="IPR001967">
    <property type="entry name" value="Peptidase_S11_N"/>
</dbReference>
<evidence type="ECO:0000256" key="7">
    <source>
        <dbReference type="ARBA" id="ARBA00022729"/>
    </source>
</evidence>
<keyword evidence="10" id="KW-0573">Peptidoglycan synthesis</keyword>
<accession>A0ABN0CEL0</accession>
<evidence type="ECO:0000256" key="8">
    <source>
        <dbReference type="ARBA" id="ARBA00022801"/>
    </source>
</evidence>
<evidence type="ECO:0000256" key="11">
    <source>
        <dbReference type="ARBA" id="ARBA00023316"/>
    </source>
</evidence>
<keyword evidence="17" id="KW-1185">Reference proteome</keyword>
<dbReference type="InterPro" id="IPR018044">
    <property type="entry name" value="Peptidase_S11"/>
</dbReference>
<dbReference type="PANTHER" id="PTHR21581:SF11">
    <property type="entry name" value="D-ALANYL-D-ALANINE CARBOXYPEPTIDASE DACA"/>
    <property type="match status" value="1"/>
</dbReference>
<evidence type="ECO:0000256" key="12">
    <source>
        <dbReference type="ARBA" id="ARBA00034000"/>
    </source>
</evidence>
<proteinExistence type="inferred from homology"/>
<comment type="function">
    <text evidence="1">Removes C-terminal D-alanyl residues from sugar-peptide cell wall precursors.</text>
</comment>
<dbReference type="Gene3D" id="2.60.410.10">
    <property type="entry name" value="D-Ala-D-Ala carboxypeptidase, C-terminal domain"/>
    <property type="match status" value="1"/>
</dbReference>
<dbReference type="GO" id="GO:0009002">
    <property type="term" value="F:serine-type D-Ala-D-Ala carboxypeptidase activity"/>
    <property type="evidence" value="ECO:0007669"/>
    <property type="project" value="UniProtKB-EC"/>
</dbReference>
<evidence type="ECO:0000256" key="9">
    <source>
        <dbReference type="ARBA" id="ARBA00022960"/>
    </source>
</evidence>
<keyword evidence="9" id="KW-0133">Cell shape</keyword>